<accession>A0A0W0EZN9</accession>
<proteinExistence type="predicted"/>
<protein>
    <submittedName>
        <fullName evidence="1">Uncharacterized protein</fullName>
    </submittedName>
</protein>
<dbReference type="AlphaFoldDB" id="A0A0W0EZN9"/>
<organism evidence="1 2">
    <name type="scientific">Moniliophthora roreri</name>
    <name type="common">Frosty pod rot fungus</name>
    <name type="synonym">Monilia roreri</name>
    <dbReference type="NCBI Taxonomy" id="221103"/>
    <lineage>
        <taxon>Eukaryota</taxon>
        <taxon>Fungi</taxon>
        <taxon>Dikarya</taxon>
        <taxon>Basidiomycota</taxon>
        <taxon>Agaricomycotina</taxon>
        <taxon>Agaricomycetes</taxon>
        <taxon>Agaricomycetidae</taxon>
        <taxon>Agaricales</taxon>
        <taxon>Marasmiineae</taxon>
        <taxon>Marasmiaceae</taxon>
        <taxon>Moniliophthora</taxon>
    </lineage>
</organism>
<evidence type="ECO:0000313" key="1">
    <source>
        <dbReference type="EMBL" id="KTB29548.1"/>
    </source>
</evidence>
<reference evidence="1 2" key="1">
    <citation type="submission" date="2015-12" db="EMBL/GenBank/DDBJ databases">
        <title>Draft genome sequence of Moniliophthora roreri, the causal agent of frosty pod rot of cacao.</title>
        <authorList>
            <person name="Aime M.C."/>
            <person name="Diaz-Valderrama J.R."/>
            <person name="Kijpornyongpan T."/>
            <person name="Phillips-Mora W."/>
        </authorList>
    </citation>
    <scope>NUCLEOTIDE SEQUENCE [LARGE SCALE GENOMIC DNA]</scope>
    <source>
        <strain evidence="1 2">MCA 2952</strain>
    </source>
</reference>
<dbReference type="Proteomes" id="UP000054988">
    <property type="component" value="Unassembled WGS sequence"/>
</dbReference>
<dbReference type="EMBL" id="LATX01002430">
    <property type="protein sequence ID" value="KTB29548.1"/>
    <property type="molecule type" value="Genomic_DNA"/>
</dbReference>
<gene>
    <name evidence="1" type="ORF">WG66_17875</name>
</gene>
<evidence type="ECO:0000313" key="2">
    <source>
        <dbReference type="Proteomes" id="UP000054988"/>
    </source>
</evidence>
<sequence>MKAVFIGNSTPTQKSTSLSQTAYCSSHIVQYALPRSPY</sequence>
<name>A0A0W0EZN9_MONRR</name>
<comment type="caution">
    <text evidence="1">The sequence shown here is derived from an EMBL/GenBank/DDBJ whole genome shotgun (WGS) entry which is preliminary data.</text>
</comment>